<dbReference type="GO" id="GO:0005737">
    <property type="term" value="C:cytoplasm"/>
    <property type="evidence" value="ECO:0007669"/>
    <property type="project" value="UniProtKB-SubCell"/>
</dbReference>
<evidence type="ECO:0000256" key="3">
    <source>
        <dbReference type="ARBA" id="ARBA00009174"/>
    </source>
</evidence>
<dbReference type="AlphaFoldDB" id="A0AAW6U566"/>
<dbReference type="HAMAP" id="MF_00406">
    <property type="entry name" value="FabZ"/>
    <property type="match status" value="1"/>
</dbReference>
<reference evidence="11" key="1">
    <citation type="submission" date="2023-05" db="EMBL/GenBank/DDBJ databases">
        <title>Mariniplasma microaerophilum sp. nov., a novel anaerobic mollicute isolated from terrestrial mud volcano, Taman Peninsula, Russia.</title>
        <authorList>
            <person name="Khomyakova M.A."/>
            <person name="Merkel A.Y."/>
            <person name="Slobodkin A.I."/>
        </authorList>
    </citation>
    <scope>NUCLEOTIDE SEQUENCE</scope>
    <source>
        <strain evidence="11">M4Ah</strain>
    </source>
</reference>
<dbReference type="Gene3D" id="3.10.129.10">
    <property type="entry name" value="Hotdog Thioesterase"/>
    <property type="match status" value="1"/>
</dbReference>
<keyword evidence="8 10" id="KW-0456">Lyase</keyword>
<evidence type="ECO:0000256" key="5">
    <source>
        <dbReference type="ARBA" id="ARBA00022516"/>
    </source>
</evidence>
<sequence length="143" mass="16169">MKLNQEEIKQIIPHRHPFLFLDEIIELESLKYGVGVKYVKEDDYFFEGHFPGKPVMPGVLIIESLAQVGAVILLSSSEYKNKIAYFTGIQKAKFRKSVVPGDKLVLKCELTKIRKSFGFGLARAYVNDQLVCEAEISFAIGEL</sequence>
<dbReference type="SUPFAM" id="SSF54637">
    <property type="entry name" value="Thioesterase/thiol ester dehydrase-isomerase"/>
    <property type="match status" value="1"/>
</dbReference>
<protein>
    <recommendedName>
        <fullName evidence="10">3-hydroxyacyl-[acyl-carrier-protein] dehydratase FabZ</fullName>
        <ecNumber evidence="10">4.2.1.59</ecNumber>
    </recommendedName>
    <alternativeName>
        <fullName evidence="10">(3R)-hydroxymyristoyl-[acyl-carrier-protein] dehydratase</fullName>
        <shortName evidence="10">(3R)-hydroxymyristoyl-ACP dehydrase</shortName>
    </alternativeName>
    <alternativeName>
        <fullName evidence="10">Beta-hydroxyacyl-ACP dehydratase</fullName>
    </alternativeName>
</protein>
<dbReference type="CDD" id="cd01288">
    <property type="entry name" value="FabZ"/>
    <property type="match status" value="1"/>
</dbReference>
<dbReference type="Proteomes" id="UP001431532">
    <property type="component" value="Unassembled WGS sequence"/>
</dbReference>
<keyword evidence="5 10" id="KW-0444">Lipid biosynthesis</keyword>
<dbReference type="GO" id="GO:0009245">
    <property type="term" value="P:lipid A biosynthetic process"/>
    <property type="evidence" value="ECO:0007669"/>
    <property type="project" value="UniProtKB-UniRule"/>
</dbReference>
<dbReference type="GO" id="GO:0019171">
    <property type="term" value="F:(3R)-hydroxyacyl-[acyl-carrier-protein] dehydratase activity"/>
    <property type="evidence" value="ECO:0007669"/>
    <property type="project" value="UniProtKB-EC"/>
</dbReference>
<gene>
    <name evidence="10 11" type="primary">fabZ</name>
    <name evidence="11" type="ORF">QJ521_05455</name>
</gene>
<dbReference type="Pfam" id="PF07977">
    <property type="entry name" value="FabA"/>
    <property type="match status" value="1"/>
</dbReference>
<evidence type="ECO:0000256" key="2">
    <source>
        <dbReference type="ARBA" id="ARBA00004496"/>
    </source>
</evidence>
<evidence type="ECO:0000256" key="7">
    <source>
        <dbReference type="ARBA" id="ARBA00023098"/>
    </source>
</evidence>
<dbReference type="InterPro" id="IPR013114">
    <property type="entry name" value="FabA_FabZ"/>
</dbReference>
<evidence type="ECO:0000313" key="11">
    <source>
        <dbReference type="EMBL" id="MDI6453000.1"/>
    </source>
</evidence>
<dbReference type="RefSeq" id="WP_282839427.1">
    <property type="nucleotide sequence ID" value="NZ_JASCXW010000015.1"/>
</dbReference>
<keyword evidence="6 10" id="KW-0441">Lipid A biosynthesis</keyword>
<dbReference type="NCBIfam" id="NF000582">
    <property type="entry name" value="PRK00006.1"/>
    <property type="match status" value="1"/>
</dbReference>
<accession>A0AAW6U566</accession>
<comment type="similarity">
    <text evidence="3 10">Belongs to the thioester dehydratase family. FabZ subfamily.</text>
</comment>
<dbReference type="PANTHER" id="PTHR30272:SF1">
    <property type="entry name" value="3-HYDROXYACYL-[ACYL-CARRIER-PROTEIN] DEHYDRATASE"/>
    <property type="match status" value="1"/>
</dbReference>
<dbReference type="GO" id="GO:0006633">
    <property type="term" value="P:fatty acid biosynthetic process"/>
    <property type="evidence" value="ECO:0007669"/>
    <property type="project" value="UniProtKB-UniRule"/>
</dbReference>
<proteinExistence type="inferred from homology"/>
<evidence type="ECO:0000256" key="8">
    <source>
        <dbReference type="ARBA" id="ARBA00023239"/>
    </source>
</evidence>
<comment type="caution">
    <text evidence="11">The sequence shown here is derived from an EMBL/GenBank/DDBJ whole genome shotgun (WGS) entry which is preliminary data.</text>
</comment>
<evidence type="ECO:0000256" key="9">
    <source>
        <dbReference type="ARBA" id="ARBA00025049"/>
    </source>
</evidence>
<comment type="catalytic activity">
    <reaction evidence="1 10">
        <text>a (3R)-hydroxyacyl-[ACP] = a (2E)-enoyl-[ACP] + H2O</text>
        <dbReference type="Rhea" id="RHEA:13097"/>
        <dbReference type="Rhea" id="RHEA-COMP:9925"/>
        <dbReference type="Rhea" id="RHEA-COMP:9945"/>
        <dbReference type="ChEBI" id="CHEBI:15377"/>
        <dbReference type="ChEBI" id="CHEBI:78784"/>
        <dbReference type="ChEBI" id="CHEBI:78827"/>
        <dbReference type="EC" id="4.2.1.59"/>
    </reaction>
</comment>
<dbReference type="EMBL" id="JASCXW010000015">
    <property type="protein sequence ID" value="MDI6453000.1"/>
    <property type="molecule type" value="Genomic_DNA"/>
</dbReference>
<comment type="function">
    <text evidence="9 10">Involved in unsaturated fatty acids biosynthesis. Catalyzes the dehydration of short chain beta-hydroxyacyl-ACPs and long chain saturated and unsaturated beta-hydroxyacyl-ACPs.</text>
</comment>
<evidence type="ECO:0000256" key="10">
    <source>
        <dbReference type="HAMAP-Rule" id="MF_00406"/>
    </source>
</evidence>
<dbReference type="FunFam" id="3.10.129.10:FF:000001">
    <property type="entry name" value="3-hydroxyacyl-[acyl-carrier-protein] dehydratase FabZ"/>
    <property type="match status" value="1"/>
</dbReference>
<dbReference type="InterPro" id="IPR029069">
    <property type="entry name" value="HotDog_dom_sf"/>
</dbReference>
<keyword evidence="7 10" id="KW-0443">Lipid metabolism</keyword>
<evidence type="ECO:0000256" key="4">
    <source>
        <dbReference type="ARBA" id="ARBA00022490"/>
    </source>
</evidence>
<comment type="subcellular location">
    <subcellularLocation>
        <location evidence="2 10">Cytoplasm</location>
    </subcellularLocation>
</comment>
<evidence type="ECO:0000313" key="12">
    <source>
        <dbReference type="Proteomes" id="UP001431532"/>
    </source>
</evidence>
<keyword evidence="12" id="KW-1185">Reference proteome</keyword>
<dbReference type="PANTHER" id="PTHR30272">
    <property type="entry name" value="3-HYDROXYACYL-[ACYL-CARRIER-PROTEIN] DEHYDRATASE"/>
    <property type="match status" value="1"/>
</dbReference>
<dbReference type="InterPro" id="IPR010084">
    <property type="entry name" value="FabZ"/>
</dbReference>
<feature type="active site" evidence="10">
    <location>
        <position position="49"/>
    </location>
</feature>
<keyword evidence="4 10" id="KW-0963">Cytoplasm</keyword>
<evidence type="ECO:0000256" key="1">
    <source>
        <dbReference type="ARBA" id="ARBA00001055"/>
    </source>
</evidence>
<evidence type="ECO:0000256" key="6">
    <source>
        <dbReference type="ARBA" id="ARBA00022556"/>
    </source>
</evidence>
<dbReference type="EC" id="4.2.1.59" evidence="10"/>
<dbReference type="GO" id="GO:0016020">
    <property type="term" value="C:membrane"/>
    <property type="evidence" value="ECO:0007669"/>
    <property type="project" value="GOC"/>
</dbReference>
<organism evidence="11 12">
    <name type="scientific">Peloplasma aerotolerans</name>
    <dbReference type="NCBI Taxonomy" id="3044389"/>
    <lineage>
        <taxon>Bacteria</taxon>
        <taxon>Bacillati</taxon>
        <taxon>Mycoplasmatota</taxon>
        <taxon>Mollicutes</taxon>
        <taxon>Acholeplasmatales</taxon>
        <taxon>Acholeplasmataceae</taxon>
        <taxon>Peloplasma</taxon>
    </lineage>
</organism>
<name>A0AAW6U566_9MOLU</name>